<dbReference type="Proteomes" id="UP000664385">
    <property type="component" value="Unassembled WGS sequence"/>
</dbReference>
<dbReference type="EMBL" id="JAEMWU010000001">
    <property type="protein sequence ID" value="MBN8204884.1"/>
    <property type="molecule type" value="Genomic_DNA"/>
</dbReference>
<reference evidence="1" key="1">
    <citation type="submission" date="2020-12" db="EMBL/GenBank/DDBJ databases">
        <title>PHA producing bacteria isolated from mangrove.</title>
        <authorList>
            <person name="Zheng W."/>
            <person name="Yu S."/>
            <person name="Huang Y."/>
        </authorList>
    </citation>
    <scope>NUCLEOTIDE SEQUENCE</scope>
    <source>
        <strain evidence="1">GN8-5</strain>
    </source>
</reference>
<organism evidence="1 2">
    <name type="scientific">Microbacterium esteraromaticum</name>
    <dbReference type="NCBI Taxonomy" id="57043"/>
    <lineage>
        <taxon>Bacteria</taxon>
        <taxon>Bacillati</taxon>
        <taxon>Actinomycetota</taxon>
        <taxon>Actinomycetes</taxon>
        <taxon>Micrococcales</taxon>
        <taxon>Microbacteriaceae</taxon>
        <taxon>Microbacterium</taxon>
    </lineage>
</organism>
<evidence type="ECO:0000313" key="2">
    <source>
        <dbReference type="Proteomes" id="UP000664385"/>
    </source>
</evidence>
<sequence>MSAPRDWEFRFRCAELSFVQIVPDWIRLRRRAADACNVFFGLQYARPTYAEARLLLVAIVAEALSVGLGGTDGVSYRMRLRGLAAIPDQQAIADVVPDIEAWARDLHRARNTLAHTGNDDAERDIFELECATSSVISLVLMAELGMPADVQRRAASTVLKTPWS</sequence>
<dbReference type="RefSeq" id="WP_206822676.1">
    <property type="nucleotide sequence ID" value="NZ_JAEMWU010000001.1"/>
</dbReference>
<evidence type="ECO:0000313" key="1">
    <source>
        <dbReference type="EMBL" id="MBN8204884.1"/>
    </source>
</evidence>
<accession>A0A939DTU3</accession>
<gene>
    <name evidence="1" type="ORF">JF543_02795</name>
</gene>
<protein>
    <recommendedName>
        <fullName evidence="3">ApeA N-terminal domain-containing protein</fullName>
    </recommendedName>
</protein>
<evidence type="ECO:0008006" key="3">
    <source>
        <dbReference type="Google" id="ProtNLM"/>
    </source>
</evidence>
<proteinExistence type="predicted"/>
<dbReference type="AlphaFoldDB" id="A0A939DTU3"/>
<name>A0A939DTU3_9MICO</name>
<comment type="caution">
    <text evidence="1">The sequence shown here is derived from an EMBL/GenBank/DDBJ whole genome shotgun (WGS) entry which is preliminary data.</text>
</comment>